<dbReference type="SUPFAM" id="SSF54427">
    <property type="entry name" value="NTF2-like"/>
    <property type="match status" value="1"/>
</dbReference>
<proteinExistence type="predicted"/>
<evidence type="ECO:0008006" key="3">
    <source>
        <dbReference type="Google" id="ProtNLM"/>
    </source>
</evidence>
<accession>A0A1C3XF22</accession>
<name>A0A1C3XF22_9HYPH</name>
<gene>
    <name evidence="1" type="ORF">GA0061101_13523</name>
</gene>
<dbReference type="Proteomes" id="UP000199205">
    <property type="component" value="Unassembled WGS sequence"/>
</dbReference>
<protein>
    <recommendedName>
        <fullName evidence="3">Nuclear transport factor 2 family protein</fullName>
    </recommendedName>
</protein>
<evidence type="ECO:0000313" key="1">
    <source>
        <dbReference type="EMBL" id="SCB50861.1"/>
    </source>
</evidence>
<sequence length="124" mass="13936">MEDQRVRLALERHWAASDAGDFDVEHEIYHDDALLEYPQSGDRIHVAARTGKAASPSPTRSGLAFAGLPAAVALWVTEFVLTYDGKPSYAVSIMEFHNRLVARETQYFTEQFAPSPSWARLVER</sequence>
<evidence type="ECO:0000313" key="2">
    <source>
        <dbReference type="Proteomes" id="UP000199205"/>
    </source>
</evidence>
<dbReference type="EMBL" id="FMAF01000035">
    <property type="protein sequence ID" value="SCB50861.1"/>
    <property type="molecule type" value="Genomic_DNA"/>
</dbReference>
<organism evidence="1 2">
    <name type="scientific">Rhizobium lusitanum</name>
    <dbReference type="NCBI Taxonomy" id="293958"/>
    <lineage>
        <taxon>Bacteria</taxon>
        <taxon>Pseudomonadati</taxon>
        <taxon>Pseudomonadota</taxon>
        <taxon>Alphaproteobacteria</taxon>
        <taxon>Hyphomicrobiales</taxon>
        <taxon>Rhizobiaceae</taxon>
        <taxon>Rhizobium/Agrobacterium group</taxon>
        <taxon>Rhizobium</taxon>
    </lineage>
</organism>
<reference evidence="1 2" key="1">
    <citation type="submission" date="2016-08" db="EMBL/GenBank/DDBJ databases">
        <authorList>
            <person name="Seilhamer J.J."/>
        </authorList>
    </citation>
    <scope>NUCLEOTIDE SEQUENCE [LARGE SCALE GENOMIC DNA]</scope>
    <source>
        <strain evidence="1 2">P1-7</strain>
    </source>
</reference>
<dbReference type="Gene3D" id="3.10.450.50">
    <property type="match status" value="1"/>
</dbReference>
<dbReference type="AlphaFoldDB" id="A0A1C3XF22"/>
<dbReference type="InterPro" id="IPR032710">
    <property type="entry name" value="NTF2-like_dom_sf"/>
</dbReference>